<comment type="caution">
    <text evidence="1">The sequence shown here is derived from an EMBL/GenBank/DDBJ whole genome shotgun (WGS) entry which is preliminary data.</text>
</comment>
<protein>
    <submittedName>
        <fullName evidence="1">Uncharacterized protein</fullName>
    </submittedName>
</protein>
<gene>
    <name evidence="1" type="ORF">D0Z00_002443</name>
</gene>
<proteinExistence type="predicted"/>
<reference evidence="1 2" key="1">
    <citation type="journal article" date="2020" name="Front. Microbiol.">
        <title>Phenotypic and Genetic Characterization of the Cheese Ripening Yeast Geotrichum candidum.</title>
        <authorList>
            <person name="Perkins V."/>
            <person name="Vignola S."/>
            <person name="Lessard M.H."/>
            <person name="Plante P.L."/>
            <person name="Corbeil J."/>
            <person name="Dugat-Bony E."/>
            <person name="Frenette M."/>
            <person name="Labrie S."/>
        </authorList>
    </citation>
    <scope>NUCLEOTIDE SEQUENCE [LARGE SCALE GENOMIC DNA]</scope>
    <source>
        <strain evidence="1 2">LMA-1147</strain>
    </source>
</reference>
<evidence type="ECO:0000313" key="1">
    <source>
        <dbReference type="EMBL" id="KAF5097302.1"/>
    </source>
</evidence>
<dbReference type="Proteomes" id="UP000744676">
    <property type="component" value="Unassembled WGS sequence"/>
</dbReference>
<accession>A0ACB6V463</accession>
<evidence type="ECO:0000313" key="2">
    <source>
        <dbReference type="Proteomes" id="UP000744676"/>
    </source>
</evidence>
<name>A0ACB6V463_9ASCO</name>
<organism evidence="1 2">
    <name type="scientific">Geotrichum galactomycetum</name>
    <dbReference type="NCBI Taxonomy" id="27317"/>
    <lineage>
        <taxon>Eukaryota</taxon>
        <taxon>Fungi</taxon>
        <taxon>Dikarya</taxon>
        <taxon>Ascomycota</taxon>
        <taxon>Saccharomycotina</taxon>
        <taxon>Dipodascomycetes</taxon>
        <taxon>Dipodascales</taxon>
        <taxon>Dipodascaceae</taxon>
        <taxon>Geotrichum</taxon>
    </lineage>
</organism>
<keyword evidence="2" id="KW-1185">Reference proteome</keyword>
<sequence>MQLSKSLLFASSVLSAGLAAAQDWGRFDGQVDTIEYLIGNDYSLTSDLTIALNSSWSLVDIIGRREGQIANKSIIFNTADNKYYAKIAYTNTATSQTDNSLCFPAVPIRISLNQEKDGEVQLRLIDGSFDIGCLEKTRVEGAVTSTKSPSTIGASSFSTTKSVETSTSIITESKFSTVSTTSEEPSTSTLSETPMSTVLFASSPTASVFEVQTSSFVTFTTTSSVASASTVTPNISASATSTIGNGSINGVDQSNSATRMASIESTFYMGAFVALFLAATLA</sequence>
<dbReference type="EMBL" id="QVQA01000069">
    <property type="protein sequence ID" value="KAF5097302.1"/>
    <property type="molecule type" value="Genomic_DNA"/>
</dbReference>